<dbReference type="InterPro" id="IPR036291">
    <property type="entry name" value="NAD(P)-bd_dom_sf"/>
</dbReference>
<feature type="domain" description="NAD-dependent epimerase/dehydratase" evidence="4">
    <location>
        <begin position="15"/>
        <end position="173"/>
    </location>
</feature>
<accession>A0ABW3FEJ7</accession>
<name>A0ABW3FEJ7_9HYPH</name>
<dbReference type="SUPFAM" id="SSF51735">
    <property type="entry name" value="NAD(P)-binding Rossmann-fold domains"/>
    <property type="match status" value="1"/>
</dbReference>
<dbReference type="Proteomes" id="UP001597101">
    <property type="component" value="Unassembled WGS sequence"/>
</dbReference>
<keyword evidence="6" id="KW-1185">Reference proteome</keyword>
<gene>
    <name evidence="5" type="ORF">ACFQ14_02195</name>
</gene>
<evidence type="ECO:0000256" key="1">
    <source>
        <dbReference type="ARBA" id="ARBA00007637"/>
    </source>
</evidence>
<comment type="caution">
    <text evidence="5">The sequence shown here is derived from an EMBL/GenBank/DDBJ whole genome shotgun (WGS) entry which is preliminary data.</text>
</comment>
<dbReference type="RefSeq" id="WP_377211059.1">
    <property type="nucleotide sequence ID" value="NZ_JBHTJV010000002.1"/>
</dbReference>
<dbReference type="Pfam" id="PF01370">
    <property type="entry name" value="Epimerase"/>
    <property type="match status" value="1"/>
</dbReference>
<evidence type="ECO:0000256" key="3">
    <source>
        <dbReference type="ARBA" id="ARBA00023027"/>
    </source>
</evidence>
<evidence type="ECO:0000259" key="4">
    <source>
        <dbReference type="Pfam" id="PF01370"/>
    </source>
</evidence>
<keyword evidence="3" id="KW-0520">NAD</keyword>
<protein>
    <submittedName>
        <fullName evidence="5">NAD-dependent epimerase/dehydratase family protein</fullName>
    </submittedName>
</protein>
<dbReference type="PANTHER" id="PTHR43103">
    <property type="entry name" value="NUCLEOSIDE-DIPHOSPHATE-SUGAR EPIMERASE"/>
    <property type="match status" value="1"/>
</dbReference>
<dbReference type="Gene3D" id="3.40.50.720">
    <property type="entry name" value="NAD(P)-binding Rossmann-like Domain"/>
    <property type="match status" value="1"/>
</dbReference>
<dbReference type="InterPro" id="IPR001509">
    <property type="entry name" value="Epimerase_deHydtase"/>
</dbReference>
<evidence type="ECO:0000256" key="2">
    <source>
        <dbReference type="ARBA" id="ARBA00023002"/>
    </source>
</evidence>
<dbReference type="PANTHER" id="PTHR43103:SF5">
    <property type="entry name" value="4-EPIMERASE, PUTATIVE (AFU_ORTHOLOGUE AFUA_7G00360)-RELATED"/>
    <property type="match status" value="1"/>
</dbReference>
<proteinExistence type="inferred from homology"/>
<reference evidence="6" key="1">
    <citation type="journal article" date="2019" name="Int. J. Syst. Evol. Microbiol.">
        <title>The Global Catalogue of Microorganisms (GCM) 10K type strain sequencing project: providing services to taxonomists for standard genome sequencing and annotation.</title>
        <authorList>
            <consortium name="The Broad Institute Genomics Platform"/>
            <consortium name="The Broad Institute Genome Sequencing Center for Infectious Disease"/>
            <person name="Wu L."/>
            <person name="Ma J."/>
        </authorList>
    </citation>
    <scope>NUCLEOTIDE SEQUENCE [LARGE SCALE GENOMIC DNA]</scope>
    <source>
        <strain evidence="6">CCUG 60023</strain>
    </source>
</reference>
<dbReference type="EMBL" id="JBHTJV010000002">
    <property type="protein sequence ID" value="MFD0915209.1"/>
    <property type="molecule type" value="Genomic_DNA"/>
</dbReference>
<evidence type="ECO:0000313" key="5">
    <source>
        <dbReference type="EMBL" id="MFD0915209.1"/>
    </source>
</evidence>
<dbReference type="CDD" id="cd08946">
    <property type="entry name" value="SDR_e"/>
    <property type="match status" value="1"/>
</dbReference>
<evidence type="ECO:0000313" key="6">
    <source>
        <dbReference type="Proteomes" id="UP001597101"/>
    </source>
</evidence>
<comment type="similarity">
    <text evidence="1">Belongs to the NAD(P)-dependent epimerase/dehydratase family.</text>
</comment>
<organism evidence="5 6">
    <name type="scientific">Pseudahrensia aquimaris</name>
    <dbReference type="NCBI Taxonomy" id="744461"/>
    <lineage>
        <taxon>Bacteria</taxon>
        <taxon>Pseudomonadati</taxon>
        <taxon>Pseudomonadota</taxon>
        <taxon>Alphaproteobacteria</taxon>
        <taxon>Hyphomicrobiales</taxon>
        <taxon>Ahrensiaceae</taxon>
        <taxon>Pseudahrensia</taxon>
    </lineage>
</organism>
<keyword evidence="2" id="KW-0560">Oxidoreductase</keyword>
<sequence>MAIFPTDRPRRSRLVITGAAGGIGKMIRGKLDHIADEIVLSDLTDVSCSGNERSQTCDLADLDAVRALLKGGGDVLHFGGQSTEAPFERILNANLIGSYNLYEAARLEGVRRVLFASSNHVIGFHPRETLLDADSPMRPDSLYGVSKVYGEGLAHLYHDKFGIESLLLRIGSCFKEPSDRRQLATWMSPQDMIHAIERFVMVPRLGCPVVYGRSNNSENWWDNSKTDYLGWNPQDTAEVFRGKVEAATEVPSPLDPAVKYQGGAFVTADHPGTKEE</sequence>